<reference evidence="1 2" key="1">
    <citation type="submission" date="2022-04" db="EMBL/GenBank/DDBJ databases">
        <title>Genome sequence of soybean root-associated Caulobacter segnis RL271.</title>
        <authorList>
            <person name="Longley R."/>
            <person name="Bonito G."/>
            <person name="Trigodet F."/>
            <person name="Crosson S."/>
            <person name="Fiebig A."/>
        </authorList>
    </citation>
    <scope>NUCLEOTIDE SEQUENCE [LARGE SCALE GENOMIC DNA]</scope>
    <source>
        <strain evidence="1 2">RL271</strain>
    </source>
</reference>
<sequence length="68" mass="7557">MVIETFIQRCDAVASRRGISRSRVSTLIFNDGKKLDFLADGRDIGVRTLAVAEEKLVELEKAAAEFTQ</sequence>
<name>A0ABY4ZXJ4_9CAUL</name>
<keyword evidence="2" id="KW-1185">Reference proteome</keyword>
<gene>
    <name evidence="1" type="ORF">MZV50_06940</name>
</gene>
<evidence type="ECO:0000313" key="2">
    <source>
        <dbReference type="Proteomes" id="UP001057520"/>
    </source>
</evidence>
<evidence type="ECO:0000313" key="1">
    <source>
        <dbReference type="EMBL" id="USQ97273.1"/>
    </source>
</evidence>
<proteinExistence type="predicted"/>
<accession>A0ABY4ZXJ4</accession>
<dbReference type="Proteomes" id="UP001057520">
    <property type="component" value="Chromosome"/>
</dbReference>
<dbReference type="EMBL" id="CP096040">
    <property type="protein sequence ID" value="USQ97273.1"/>
    <property type="molecule type" value="Genomic_DNA"/>
</dbReference>
<organism evidence="1 2">
    <name type="scientific">Caulobacter segnis</name>
    <dbReference type="NCBI Taxonomy" id="88688"/>
    <lineage>
        <taxon>Bacteria</taxon>
        <taxon>Pseudomonadati</taxon>
        <taxon>Pseudomonadota</taxon>
        <taxon>Alphaproteobacteria</taxon>
        <taxon>Caulobacterales</taxon>
        <taxon>Caulobacteraceae</taxon>
        <taxon>Caulobacter</taxon>
    </lineage>
</organism>
<protein>
    <submittedName>
        <fullName evidence="1">Uncharacterized protein</fullName>
    </submittedName>
</protein>